<feature type="compositionally biased region" description="Gly residues" evidence="1">
    <location>
        <begin position="80"/>
        <end position="89"/>
    </location>
</feature>
<keyword evidence="4" id="KW-1185">Reference proteome</keyword>
<keyword evidence="2" id="KW-1133">Transmembrane helix</keyword>
<evidence type="ECO:0000256" key="1">
    <source>
        <dbReference type="SAM" id="MobiDB-lite"/>
    </source>
</evidence>
<sequence>MAESAPAAGEPLADAAARARARQRRPASAGASRPSAARAPPAAPRPCVGGIRGAPLVPRGPPPVPRERGGASRAAADGRGAPGGEGAAAGGREERRKLSQVRHGAPGEAPRQLSGAEVVREIEAQWAAVVTEGRSGLTRYGYVRREKVSELSIYGRGLDALDRPEYQSAVTSISFHCILVEHVVREVAKLARFQGLSSLTFSANQIFSMNQLEPLKQLASLTDLSVVDNPACGGGLALPLHAARLLPGLKRFNGGEASEAQRRAAAGIFQPLEQEAAAGRGGPPPADAGGRHGPESQLMPCGWWRTSCRTRAPWTRRSGWCTPTSRARCSTPYGRRGTTPSRQRTSTRDERQAGAPPPPRGHLLLFLLPFLLLVLLLLPLLLLLNAGFTSTGAADGKC</sequence>
<dbReference type="Proteomes" id="UP001189429">
    <property type="component" value="Unassembled WGS sequence"/>
</dbReference>
<feature type="region of interest" description="Disordered" evidence="1">
    <location>
        <begin position="1"/>
        <end position="113"/>
    </location>
</feature>
<evidence type="ECO:0000256" key="2">
    <source>
        <dbReference type="SAM" id="Phobius"/>
    </source>
</evidence>
<evidence type="ECO:0000313" key="3">
    <source>
        <dbReference type="EMBL" id="CAK0817429.1"/>
    </source>
</evidence>
<dbReference type="Gene3D" id="3.80.10.10">
    <property type="entry name" value="Ribonuclease Inhibitor"/>
    <property type="match status" value="1"/>
</dbReference>
<dbReference type="InterPro" id="IPR032675">
    <property type="entry name" value="LRR_dom_sf"/>
</dbReference>
<name>A0ABN9RFE1_9DINO</name>
<reference evidence="3" key="1">
    <citation type="submission" date="2023-10" db="EMBL/GenBank/DDBJ databases">
        <authorList>
            <person name="Chen Y."/>
            <person name="Shah S."/>
            <person name="Dougan E. K."/>
            <person name="Thang M."/>
            <person name="Chan C."/>
        </authorList>
    </citation>
    <scope>NUCLEOTIDE SEQUENCE [LARGE SCALE GENOMIC DNA]</scope>
</reference>
<feature type="region of interest" description="Disordered" evidence="1">
    <location>
        <begin position="276"/>
        <end position="297"/>
    </location>
</feature>
<protein>
    <submittedName>
        <fullName evidence="3">Uncharacterized protein</fullName>
    </submittedName>
</protein>
<feature type="transmembrane region" description="Helical" evidence="2">
    <location>
        <begin position="363"/>
        <end position="384"/>
    </location>
</feature>
<proteinExistence type="predicted"/>
<feature type="compositionally biased region" description="Low complexity" evidence="1">
    <location>
        <begin position="1"/>
        <end position="18"/>
    </location>
</feature>
<evidence type="ECO:0000313" key="4">
    <source>
        <dbReference type="Proteomes" id="UP001189429"/>
    </source>
</evidence>
<comment type="caution">
    <text evidence="3">The sequence shown here is derived from an EMBL/GenBank/DDBJ whole genome shotgun (WGS) entry which is preliminary data.</text>
</comment>
<feature type="compositionally biased region" description="Low complexity" evidence="1">
    <location>
        <begin position="26"/>
        <end position="40"/>
    </location>
</feature>
<accession>A0ABN9RFE1</accession>
<feature type="region of interest" description="Disordered" evidence="1">
    <location>
        <begin position="322"/>
        <end position="358"/>
    </location>
</feature>
<organism evidence="3 4">
    <name type="scientific">Prorocentrum cordatum</name>
    <dbReference type="NCBI Taxonomy" id="2364126"/>
    <lineage>
        <taxon>Eukaryota</taxon>
        <taxon>Sar</taxon>
        <taxon>Alveolata</taxon>
        <taxon>Dinophyceae</taxon>
        <taxon>Prorocentrales</taxon>
        <taxon>Prorocentraceae</taxon>
        <taxon>Prorocentrum</taxon>
    </lineage>
</organism>
<keyword evidence="2" id="KW-0812">Transmembrane</keyword>
<keyword evidence="2" id="KW-0472">Membrane</keyword>
<dbReference type="EMBL" id="CAUYUJ010006460">
    <property type="protein sequence ID" value="CAK0817429.1"/>
    <property type="molecule type" value="Genomic_DNA"/>
</dbReference>
<dbReference type="SUPFAM" id="SSF52058">
    <property type="entry name" value="L domain-like"/>
    <property type="match status" value="1"/>
</dbReference>
<gene>
    <name evidence="3" type="ORF">PCOR1329_LOCUS20059</name>
</gene>